<evidence type="ECO:0000313" key="3">
    <source>
        <dbReference type="EMBL" id="MBB6105576.1"/>
    </source>
</evidence>
<keyword evidence="4" id="KW-1185">Reference proteome</keyword>
<dbReference type="InterPro" id="IPR025421">
    <property type="entry name" value="DUF4148"/>
</dbReference>
<evidence type="ECO:0000256" key="2">
    <source>
        <dbReference type="SAM" id="SignalP"/>
    </source>
</evidence>
<feature type="chain" id="PRO_5031456757" evidence="2">
    <location>
        <begin position="25"/>
        <end position="116"/>
    </location>
</feature>
<reference evidence="3 4" key="1">
    <citation type="submission" date="2020-08" db="EMBL/GenBank/DDBJ databases">
        <title>Above-ground endophytic microbial communities from plants in different locations in the United States.</title>
        <authorList>
            <person name="Frank C."/>
        </authorList>
    </citation>
    <scope>NUCLEOTIDE SEQUENCE [LARGE SCALE GENOMIC DNA]</scope>
    <source>
        <strain evidence="3 4">WP4_2_2</strain>
    </source>
</reference>
<feature type="signal peptide" evidence="2">
    <location>
        <begin position="1"/>
        <end position="24"/>
    </location>
</feature>
<dbReference type="RefSeq" id="WP_183729132.1">
    <property type="nucleotide sequence ID" value="NZ_JACHBW010000018.1"/>
</dbReference>
<dbReference type="AlphaFoldDB" id="A0A7W9U3I1"/>
<keyword evidence="2" id="KW-0732">Signal</keyword>
<proteinExistence type="predicted"/>
<name>A0A7W9U3I1_9BURK</name>
<organism evidence="3 4">
    <name type="scientific">Paraburkholderia bannensis</name>
    <dbReference type="NCBI Taxonomy" id="765414"/>
    <lineage>
        <taxon>Bacteria</taxon>
        <taxon>Pseudomonadati</taxon>
        <taxon>Pseudomonadota</taxon>
        <taxon>Betaproteobacteria</taxon>
        <taxon>Burkholderiales</taxon>
        <taxon>Burkholderiaceae</taxon>
        <taxon>Paraburkholderia</taxon>
    </lineage>
</organism>
<evidence type="ECO:0000256" key="1">
    <source>
        <dbReference type="SAM" id="MobiDB-lite"/>
    </source>
</evidence>
<feature type="region of interest" description="Disordered" evidence="1">
    <location>
        <begin position="69"/>
        <end position="116"/>
    </location>
</feature>
<dbReference type="EMBL" id="JACHBW010000018">
    <property type="protein sequence ID" value="MBB6105576.1"/>
    <property type="molecule type" value="Genomic_DNA"/>
</dbReference>
<dbReference type="Pfam" id="PF13663">
    <property type="entry name" value="DUF4148"/>
    <property type="match status" value="1"/>
</dbReference>
<protein>
    <submittedName>
        <fullName evidence="3">Uncharacterized protein YgbK (DUF1537 family)</fullName>
    </submittedName>
</protein>
<dbReference type="Proteomes" id="UP000571554">
    <property type="component" value="Unassembled WGS sequence"/>
</dbReference>
<gene>
    <name evidence="3" type="ORF">F4827_005444</name>
</gene>
<feature type="compositionally biased region" description="Polar residues" evidence="1">
    <location>
        <begin position="73"/>
        <end position="84"/>
    </location>
</feature>
<comment type="caution">
    <text evidence="3">The sequence shown here is derived from an EMBL/GenBank/DDBJ whole genome shotgun (WGS) entry which is preliminary data.</text>
</comment>
<evidence type="ECO:0000313" key="4">
    <source>
        <dbReference type="Proteomes" id="UP000571554"/>
    </source>
</evidence>
<accession>A0A7W9U3I1</accession>
<sequence length="116" mass="12074">MKTRTLIQAAIVAALVAAPALSFAQSVDQNNAPKTRAEVRAELVQIEQAGYNPAIADDASYPRDIQAAEARVSRQQGIAQTQPGADTGYGGATMGTSQSGAQPAQIAPSQRVYFGN</sequence>